<evidence type="ECO:0000313" key="3">
    <source>
        <dbReference type="EMBL" id="BAZ86067.1"/>
    </source>
</evidence>
<dbReference type="Gene3D" id="3.30.2310.20">
    <property type="entry name" value="RelE-like"/>
    <property type="match status" value="1"/>
</dbReference>
<name>A0A1Z4V3J6_9CYAN</name>
<dbReference type="InterPro" id="IPR035093">
    <property type="entry name" value="RelE/ParE_toxin_dom_sf"/>
</dbReference>
<dbReference type="InterPro" id="IPR007712">
    <property type="entry name" value="RelE/ParE_toxin"/>
</dbReference>
<reference evidence="3 4" key="1">
    <citation type="submission" date="2017-06" db="EMBL/GenBank/DDBJ databases">
        <title>Genome sequencing of cyanobaciteial culture collection at National Institute for Environmental Studies (NIES).</title>
        <authorList>
            <person name="Hirose Y."/>
            <person name="Shimura Y."/>
            <person name="Fujisawa T."/>
            <person name="Nakamura Y."/>
            <person name="Kawachi M."/>
        </authorList>
    </citation>
    <scope>NUCLEOTIDE SEQUENCE [LARGE SCALE GENOMIC DNA]</scope>
    <source>
        <strain evidence="3 4">NIES-806</strain>
    </source>
</reference>
<dbReference type="Proteomes" id="UP000218702">
    <property type="component" value="Chromosome"/>
</dbReference>
<dbReference type="PANTHER" id="PTHR35601">
    <property type="entry name" value="TOXIN RELE"/>
    <property type="match status" value="1"/>
</dbReference>
<sequence>MTNLNENINYTVVISIDAGEFFESASAILQRKLDRCFDRLKINPRNHPNIKSLKGELSGYYRYRVGDYRVIYEVNDDLKMVTVVFIAHRSKVYE</sequence>
<dbReference type="Pfam" id="PF05016">
    <property type="entry name" value="ParE_toxin"/>
    <property type="match status" value="1"/>
</dbReference>
<accession>A0A1Z4V3J6</accession>
<evidence type="ECO:0000313" key="4">
    <source>
        <dbReference type="Proteomes" id="UP000218702"/>
    </source>
</evidence>
<keyword evidence="4" id="KW-1185">Reference proteome</keyword>
<dbReference type="EMBL" id="AP018316">
    <property type="protein sequence ID" value="BAZ86067.1"/>
    <property type="molecule type" value="Genomic_DNA"/>
</dbReference>
<dbReference type="KEGG" id="dcm:NIES806_22740"/>
<organism evidence="3 4">
    <name type="scientific">Dolichospermum compactum NIES-806</name>
    <dbReference type="NCBI Taxonomy" id="1973481"/>
    <lineage>
        <taxon>Bacteria</taxon>
        <taxon>Bacillati</taxon>
        <taxon>Cyanobacteriota</taxon>
        <taxon>Cyanophyceae</taxon>
        <taxon>Nostocales</taxon>
        <taxon>Aphanizomenonaceae</taxon>
        <taxon>Dolichospermum</taxon>
        <taxon>Dolichospermum compactum</taxon>
    </lineage>
</organism>
<keyword evidence="2" id="KW-1277">Toxin-antitoxin system</keyword>
<dbReference type="AlphaFoldDB" id="A0A1Z4V3J6"/>
<dbReference type="RefSeq" id="WP_053539305.1">
    <property type="nucleotide sequence ID" value="NZ_AP018316.1"/>
</dbReference>
<protein>
    <recommendedName>
        <fullName evidence="5">Plasmid stabilization system</fullName>
    </recommendedName>
</protein>
<dbReference type="OrthoDB" id="428492at2"/>
<comment type="similarity">
    <text evidence="1">Belongs to the RelE toxin family.</text>
</comment>
<dbReference type="PANTHER" id="PTHR35601:SF1">
    <property type="entry name" value="TOXIN RELE"/>
    <property type="match status" value="1"/>
</dbReference>
<evidence type="ECO:0008006" key="5">
    <source>
        <dbReference type="Google" id="ProtNLM"/>
    </source>
</evidence>
<dbReference type="NCBIfam" id="TIGR02385">
    <property type="entry name" value="RelE_StbE"/>
    <property type="match status" value="1"/>
</dbReference>
<evidence type="ECO:0000256" key="2">
    <source>
        <dbReference type="ARBA" id="ARBA00022649"/>
    </source>
</evidence>
<proteinExistence type="inferred from homology"/>
<evidence type="ECO:0000256" key="1">
    <source>
        <dbReference type="ARBA" id="ARBA00006226"/>
    </source>
</evidence>
<dbReference type="SUPFAM" id="SSF143011">
    <property type="entry name" value="RelE-like"/>
    <property type="match status" value="1"/>
</dbReference>
<gene>
    <name evidence="3" type="ORF">NIES806_22740</name>
</gene>